<protein>
    <recommendedName>
        <fullName evidence="4">Splicing factor 3B subunit 5</fullName>
    </recommendedName>
</protein>
<dbReference type="PANTHER" id="PTHR20978:SF0">
    <property type="entry name" value="SPLICING FACTOR 3B SUBUNIT 5"/>
    <property type="match status" value="1"/>
</dbReference>
<sequence length="374" mass="42348">MQTDQSPKDQLVLIQKLEKDNLERELHIKRLREHNEFLEEEIIQFDSTSESTIGNLKSQILFLKSQIEELKSHSNKKTVEAQTQTLPQMKPANYTVGMQTISNPTCELGIQTDTETESKTTTNIITLEAHTQTLAEIKLTNNAAGTQTISCELGTQTELTEEALEERQQNPHLHDNVQNIAAQDFSYINENEQFTNRLNKLRENSPIKQKIVIHRNIKLASAKPQTNLSPIKDIKNTVIRKTSADSGEAEAWDSSAGKLGKHNILRKSVIGASDHRCKKASSCARGNYTMGDRYNIHSQLEHLQSKYIGTGHADTTKFEWLLNQHRDSYSSYLGHPDLLSYFAIAENEAKARVRFNLMEKMLQPCGPPPDKPED</sequence>
<gene>
    <name evidence="2" type="ORF">CEUTPL_LOCUS5385</name>
</gene>
<dbReference type="GO" id="GO:0005686">
    <property type="term" value="C:U2 snRNP"/>
    <property type="evidence" value="ECO:0007669"/>
    <property type="project" value="TreeGrafter"/>
</dbReference>
<dbReference type="AlphaFoldDB" id="A0A9N9MKF3"/>
<organism evidence="2 3">
    <name type="scientific">Ceutorhynchus assimilis</name>
    <name type="common">cabbage seed weevil</name>
    <dbReference type="NCBI Taxonomy" id="467358"/>
    <lineage>
        <taxon>Eukaryota</taxon>
        <taxon>Metazoa</taxon>
        <taxon>Ecdysozoa</taxon>
        <taxon>Arthropoda</taxon>
        <taxon>Hexapoda</taxon>
        <taxon>Insecta</taxon>
        <taxon>Pterygota</taxon>
        <taxon>Neoptera</taxon>
        <taxon>Endopterygota</taxon>
        <taxon>Coleoptera</taxon>
        <taxon>Polyphaga</taxon>
        <taxon>Cucujiformia</taxon>
        <taxon>Curculionidae</taxon>
        <taxon>Ceutorhynchinae</taxon>
        <taxon>Ceutorhynchus</taxon>
    </lineage>
</organism>
<dbReference type="Proteomes" id="UP001152799">
    <property type="component" value="Chromosome 2"/>
</dbReference>
<accession>A0A9N9MKF3</accession>
<keyword evidence="3" id="KW-1185">Reference proteome</keyword>
<keyword evidence="1" id="KW-0175">Coiled coil</keyword>
<evidence type="ECO:0008006" key="4">
    <source>
        <dbReference type="Google" id="ProtNLM"/>
    </source>
</evidence>
<evidence type="ECO:0000256" key="1">
    <source>
        <dbReference type="SAM" id="Coils"/>
    </source>
</evidence>
<dbReference type="Pfam" id="PF07189">
    <property type="entry name" value="SF3b10"/>
    <property type="match status" value="1"/>
</dbReference>
<dbReference type="InterPro" id="IPR009846">
    <property type="entry name" value="SF3b5/RDS3-10"/>
</dbReference>
<evidence type="ECO:0000313" key="2">
    <source>
        <dbReference type="EMBL" id="CAG9764753.1"/>
    </source>
</evidence>
<proteinExistence type="predicted"/>
<name>A0A9N9MKF3_9CUCU</name>
<dbReference type="GO" id="GO:0000398">
    <property type="term" value="P:mRNA splicing, via spliceosome"/>
    <property type="evidence" value="ECO:0007669"/>
    <property type="project" value="TreeGrafter"/>
</dbReference>
<feature type="coiled-coil region" evidence="1">
    <location>
        <begin position="14"/>
        <end position="73"/>
    </location>
</feature>
<reference evidence="2" key="1">
    <citation type="submission" date="2022-01" db="EMBL/GenBank/DDBJ databases">
        <authorList>
            <person name="King R."/>
        </authorList>
    </citation>
    <scope>NUCLEOTIDE SEQUENCE</scope>
</reference>
<dbReference type="EMBL" id="OU892278">
    <property type="protein sequence ID" value="CAG9764753.1"/>
    <property type="molecule type" value="Genomic_DNA"/>
</dbReference>
<dbReference type="GO" id="GO:0071011">
    <property type="term" value="C:precatalytic spliceosome"/>
    <property type="evidence" value="ECO:0007669"/>
    <property type="project" value="TreeGrafter"/>
</dbReference>
<dbReference type="PANTHER" id="PTHR20978">
    <property type="entry name" value="SPLICING FACTOR 3B SUBUNIT 5"/>
    <property type="match status" value="1"/>
</dbReference>
<dbReference type="OrthoDB" id="274726at2759"/>
<evidence type="ECO:0000313" key="3">
    <source>
        <dbReference type="Proteomes" id="UP001152799"/>
    </source>
</evidence>